<comment type="catalytic activity">
    <reaction evidence="10">
        <text>O-phospho-L-tyrosyl-[protein] + H2O = L-tyrosyl-[protein] + phosphate</text>
        <dbReference type="Rhea" id="RHEA:10684"/>
        <dbReference type="Rhea" id="RHEA-COMP:10136"/>
        <dbReference type="Rhea" id="RHEA-COMP:20101"/>
        <dbReference type="ChEBI" id="CHEBI:15377"/>
        <dbReference type="ChEBI" id="CHEBI:43474"/>
        <dbReference type="ChEBI" id="CHEBI:46858"/>
        <dbReference type="ChEBI" id="CHEBI:61978"/>
        <dbReference type="EC" id="3.1.3.48"/>
    </reaction>
</comment>
<dbReference type="Pfam" id="PF00782">
    <property type="entry name" value="DSPc"/>
    <property type="match status" value="1"/>
</dbReference>
<evidence type="ECO:0000313" key="14">
    <source>
        <dbReference type="EMBL" id="PTQ50138.1"/>
    </source>
</evidence>
<evidence type="ECO:0000313" key="15">
    <source>
        <dbReference type="Proteomes" id="UP000244005"/>
    </source>
</evidence>
<dbReference type="GO" id="GO:0008330">
    <property type="term" value="F:protein tyrosine/threonine phosphatase activity"/>
    <property type="evidence" value="ECO:0000318"/>
    <property type="project" value="GO_Central"/>
</dbReference>
<dbReference type="OrthoDB" id="10252009at2759"/>
<feature type="domain" description="Tyrosine specific protein phosphatases" evidence="13">
    <location>
        <begin position="132"/>
        <end position="189"/>
    </location>
</feature>
<dbReference type="AlphaFoldDB" id="A0A2R6XVK2"/>
<keyword evidence="6" id="KW-0904">Protein phosphatase</keyword>
<dbReference type="GO" id="GO:0043409">
    <property type="term" value="P:negative regulation of MAPK cascade"/>
    <property type="evidence" value="ECO:0000318"/>
    <property type="project" value="GO_Central"/>
</dbReference>
<sequence>MSLHREVASPPVPPAGATERDIGPSNLEVSVERSLNRNDRVIAMETFDKQKMAKILRAFLLAKYLRNDSVPCELEKGLYLGSIGAAFNKGLLQNLNITHILAVAGGVDMPFPECFKYLRIEVLDSADVDLAQHFTECFSFIDEARMSGGGVLVHCFAGRSRSVTIATAYMMRTYGIRLSQALAHITSRRKEAQPNPGFLKQLQNFDQELESEKRKRNERVER</sequence>
<comment type="catalytic activity">
    <reaction evidence="8">
        <text>O-phospho-L-seryl-[protein] + H2O = L-seryl-[protein] + phosphate</text>
        <dbReference type="Rhea" id="RHEA:20629"/>
        <dbReference type="Rhea" id="RHEA-COMP:9863"/>
        <dbReference type="Rhea" id="RHEA-COMP:11604"/>
        <dbReference type="ChEBI" id="CHEBI:15377"/>
        <dbReference type="ChEBI" id="CHEBI:29999"/>
        <dbReference type="ChEBI" id="CHEBI:43474"/>
        <dbReference type="ChEBI" id="CHEBI:83421"/>
        <dbReference type="EC" id="3.1.3.16"/>
    </reaction>
</comment>
<evidence type="ECO:0000256" key="2">
    <source>
        <dbReference type="ARBA" id="ARBA00004496"/>
    </source>
</evidence>
<dbReference type="CDD" id="cd14498">
    <property type="entry name" value="DSP"/>
    <property type="match status" value="1"/>
</dbReference>
<dbReference type="Gene3D" id="3.90.190.10">
    <property type="entry name" value="Protein tyrosine phosphatase superfamily"/>
    <property type="match status" value="1"/>
</dbReference>
<evidence type="ECO:0000256" key="8">
    <source>
        <dbReference type="ARBA" id="ARBA00047761"/>
    </source>
</evidence>
<dbReference type="InterPro" id="IPR029021">
    <property type="entry name" value="Prot-tyrosine_phosphatase-like"/>
</dbReference>
<dbReference type="GO" id="GO:0017017">
    <property type="term" value="F:MAP kinase tyrosine/serine/threonine phosphatase activity"/>
    <property type="evidence" value="ECO:0000318"/>
    <property type="project" value="GO_Central"/>
</dbReference>
<comment type="similarity">
    <text evidence="3">Belongs to the protein-tyrosine phosphatase family. Non-receptor class dual specificity subfamily.</text>
</comment>
<dbReference type="GO" id="GO:0005634">
    <property type="term" value="C:nucleus"/>
    <property type="evidence" value="ECO:0007669"/>
    <property type="project" value="UniProtKB-SubCell"/>
</dbReference>
<dbReference type="OMA" id="CAYLMWK"/>
<evidence type="ECO:0000256" key="4">
    <source>
        <dbReference type="ARBA" id="ARBA00022490"/>
    </source>
</evidence>
<name>A0A2R6XVK2_MARPO</name>
<reference evidence="15" key="1">
    <citation type="journal article" date="2017" name="Cell">
        <title>Insights into land plant evolution garnered from the Marchantia polymorpha genome.</title>
        <authorList>
            <person name="Bowman J.L."/>
            <person name="Kohchi T."/>
            <person name="Yamato K.T."/>
            <person name="Jenkins J."/>
            <person name="Shu S."/>
            <person name="Ishizaki K."/>
            <person name="Yamaoka S."/>
            <person name="Nishihama R."/>
            <person name="Nakamura Y."/>
            <person name="Berger F."/>
            <person name="Adam C."/>
            <person name="Aki S.S."/>
            <person name="Althoff F."/>
            <person name="Araki T."/>
            <person name="Arteaga-Vazquez M.A."/>
            <person name="Balasubrmanian S."/>
            <person name="Barry K."/>
            <person name="Bauer D."/>
            <person name="Boehm C.R."/>
            <person name="Briginshaw L."/>
            <person name="Caballero-Perez J."/>
            <person name="Catarino B."/>
            <person name="Chen F."/>
            <person name="Chiyoda S."/>
            <person name="Chovatia M."/>
            <person name="Davies K.M."/>
            <person name="Delmans M."/>
            <person name="Demura T."/>
            <person name="Dierschke T."/>
            <person name="Dolan L."/>
            <person name="Dorantes-Acosta A.E."/>
            <person name="Eklund D.M."/>
            <person name="Florent S.N."/>
            <person name="Flores-Sandoval E."/>
            <person name="Fujiyama A."/>
            <person name="Fukuzawa H."/>
            <person name="Galik B."/>
            <person name="Grimanelli D."/>
            <person name="Grimwood J."/>
            <person name="Grossniklaus U."/>
            <person name="Hamada T."/>
            <person name="Haseloff J."/>
            <person name="Hetherington A.J."/>
            <person name="Higo A."/>
            <person name="Hirakawa Y."/>
            <person name="Hundley H.N."/>
            <person name="Ikeda Y."/>
            <person name="Inoue K."/>
            <person name="Inoue S.I."/>
            <person name="Ishida S."/>
            <person name="Jia Q."/>
            <person name="Kakita M."/>
            <person name="Kanazawa T."/>
            <person name="Kawai Y."/>
            <person name="Kawashima T."/>
            <person name="Kennedy M."/>
            <person name="Kinose K."/>
            <person name="Kinoshita T."/>
            <person name="Kohara Y."/>
            <person name="Koide E."/>
            <person name="Komatsu K."/>
            <person name="Kopischke S."/>
            <person name="Kubo M."/>
            <person name="Kyozuka J."/>
            <person name="Lagercrantz U."/>
            <person name="Lin S.S."/>
            <person name="Lindquist E."/>
            <person name="Lipzen A.M."/>
            <person name="Lu C.W."/>
            <person name="De Luna E."/>
            <person name="Martienssen R.A."/>
            <person name="Minamino N."/>
            <person name="Mizutani M."/>
            <person name="Mizutani M."/>
            <person name="Mochizuki N."/>
            <person name="Monte I."/>
            <person name="Mosher R."/>
            <person name="Nagasaki H."/>
            <person name="Nakagami H."/>
            <person name="Naramoto S."/>
            <person name="Nishitani K."/>
            <person name="Ohtani M."/>
            <person name="Okamoto T."/>
            <person name="Okumura M."/>
            <person name="Phillips J."/>
            <person name="Pollak B."/>
            <person name="Reinders A."/>
            <person name="Rovekamp M."/>
            <person name="Sano R."/>
            <person name="Sawa S."/>
            <person name="Schmid M.W."/>
            <person name="Shirakawa M."/>
            <person name="Solano R."/>
            <person name="Spunde A."/>
            <person name="Suetsugu N."/>
            <person name="Sugano S."/>
            <person name="Sugiyama A."/>
            <person name="Sun R."/>
            <person name="Suzuki Y."/>
            <person name="Takenaka M."/>
            <person name="Takezawa D."/>
            <person name="Tomogane H."/>
            <person name="Tsuzuki M."/>
            <person name="Ueda T."/>
            <person name="Umeda M."/>
            <person name="Ward J.M."/>
            <person name="Watanabe Y."/>
            <person name="Yazaki K."/>
            <person name="Yokoyama R."/>
            <person name="Yoshitake Y."/>
            <person name="Yotsui I."/>
            <person name="Zachgo S."/>
            <person name="Schmutz J."/>
        </authorList>
    </citation>
    <scope>NUCLEOTIDE SEQUENCE [LARGE SCALE GENOMIC DNA]</scope>
    <source>
        <strain evidence="15">Tak-1</strain>
    </source>
</reference>
<feature type="compositionally biased region" description="Basic and acidic residues" evidence="11">
    <location>
        <begin position="210"/>
        <end position="222"/>
    </location>
</feature>
<dbReference type="InterPro" id="IPR020422">
    <property type="entry name" value="TYR_PHOSPHATASE_DUAL_dom"/>
</dbReference>
<evidence type="ECO:0000256" key="11">
    <source>
        <dbReference type="SAM" id="MobiDB-lite"/>
    </source>
</evidence>
<dbReference type="PANTHER" id="PTHR10159">
    <property type="entry name" value="DUAL SPECIFICITY PROTEIN PHOSPHATASE"/>
    <property type="match status" value="1"/>
</dbReference>
<dbReference type="GO" id="GO:0004722">
    <property type="term" value="F:protein serine/threonine phosphatase activity"/>
    <property type="evidence" value="ECO:0007669"/>
    <property type="project" value="UniProtKB-EC"/>
</dbReference>
<comment type="subcellular location">
    <subcellularLocation>
        <location evidence="2">Cytoplasm</location>
    </subcellularLocation>
    <subcellularLocation>
        <location evidence="1">Nucleus</location>
    </subcellularLocation>
</comment>
<dbReference type="InterPro" id="IPR000387">
    <property type="entry name" value="Tyr_Pase_dom"/>
</dbReference>
<keyword evidence="4" id="KW-0963">Cytoplasm</keyword>
<evidence type="ECO:0000256" key="10">
    <source>
        <dbReference type="ARBA" id="ARBA00051722"/>
    </source>
</evidence>
<dbReference type="GO" id="GO:0007165">
    <property type="term" value="P:signal transduction"/>
    <property type="evidence" value="ECO:0000318"/>
    <property type="project" value="GO_Central"/>
</dbReference>
<evidence type="ECO:0000256" key="9">
    <source>
        <dbReference type="ARBA" id="ARBA00048336"/>
    </source>
</evidence>
<proteinExistence type="inferred from homology"/>
<feature type="domain" description="Tyrosine-protein phosphatase" evidence="12">
    <location>
        <begin position="70"/>
        <end position="211"/>
    </location>
</feature>
<accession>A0A2R6XVK2</accession>
<organism evidence="14 15">
    <name type="scientific">Marchantia polymorpha</name>
    <name type="common">Common liverwort</name>
    <name type="synonym">Marchantia aquatica</name>
    <dbReference type="NCBI Taxonomy" id="3197"/>
    <lineage>
        <taxon>Eukaryota</taxon>
        <taxon>Viridiplantae</taxon>
        <taxon>Streptophyta</taxon>
        <taxon>Embryophyta</taxon>
        <taxon>Marchantiophyta</taxon>
        <taxon>Marchantiopsida</taxon>
        <taxon>Marchantiidae</taxon>
        <taxon>Marchantiales</taxon>
        <taxon>Marchantiaceae</taxon>
        <taxon>Marchantia</taxon>
    </lineage>
</organism>
<dbReference type="GO" id="GO:0033550">
    <property type="term" value="F:MAP kinase tyrosine phosphatase activity"/>
    <property type="evidence" value="ECO:0000318"/>
    <property type="project" value="GO_Central"/>
</dbReference>
<feature type="region of interest" description="Disordered" evidence="11">
    <location>
        <begin position="1"/>
        <end position="23"/>
    </location>
</feature>
<dbReference type="SMART" id="SM00195">
    <property type="entry name" value="DSPc"/>
    <property type="match status" value="1"/>
</dbReference>
<evidence type="ECO:0000259" key="13">
    <source>
        <dbReference type="PROSITE" id="PS50056"/>
    </source>
</evidence>
<protein>
    <submittedName>
        <fullName evidence="14">Uncharacterized protein</fullName>
    </submittedName>
</protein>
<evidence type="ECO:0000256" key="7">
    <source>
        <dbReference type="ARBA" id="ARBA00023242"/>
    </source>
</evidence>
<dbReference type="Proteomes" id="UP000244005">
    <property type="component" value="Unassembled WGS sequence"/>
</dbReference>
<dbReference type="EMBL" id="KZ772673">
    <property type="protein sequence ID" value="PTQ50138.1"/>
    <property type="molecule type" value="Genomic_DNA"/>
</dbReference>
<keyword evidence="5" id="KW-0378">Hydrolase</keyword>
<evidence type="ECO:0000256" key="5">
    <source>
        <dbReference type="ARBA" id="ARBA00022801"/>
    </source>
</evidence>
<evidence type="ECO:0000259" key="12">
    <source>
        <dbReference type="PROSITE" id="PS50054"/>
    </source>
</evidence>
<dbReference type="PROSITE" id="PS50056">
    <property type="entry name" value="TYR_PHOSPHATASE_2"/>
    <property type="match status" value="1"/>
</dbReference>
<dbReference type="FunFam" id="3.90.190.10:FF:000056">
    <property type="entry name" value="Dual specificity phosphatase 12"/>
    <property type="match status" value="1"/>
</dbReference>
<dbReference type="PANTHER" id="PTHR10159:SF511">
    <property type="entry name" value="DUAL SPECIFICITY PROTEIN PHOSPHATASE 1"/>
    <property type="match status" value="1"/>
</dbReference>
<keyword evidence="15" id="KW-1185">Reference proteome</keyword>
<dbReference type="InterPro" id="IPR000340">
    <property type="entry name" value="Dual-sp_phosphatase_cat-dom"/>
</dbReference>
<keyword evidence="7" id="KW-0539">Nucleus</keyword>
<comment type="catalytic activity">
    <reaction evidence="9">
        <text>O-phospho-L-threonyl-[protein] + H2O = L-threonyl-[protein] + phosphate</text>
        <dbReference type="Rhea" id="RHEA:47004"/>
        <dbReference type="Rhea" id="RHEA-COMP:11060"/>
        <dbReference type="Rhea" id="RHEA-COMP:11605"/>
        <dbReference type="ChEBI" id="CHEBI:15377"/>
        <dbReference type="ChEBI" id="CHEBI:30013"/>
        <dbReference type="ChEBI" id="CHEBI:43474"/>
        <dbReference type="ChEBI" id="CHEBI:61977"/>
        <dbReference type="EC" id="3.1.3.16"/>
    </reaction>
</comment>
<evidence type="ECO:0000256" key="1">
    <source>
        <dbReference type="ARBA" id="ARBA00004123"/>
    </source>
</evidence>
<feature type="region of interest" description="Disordered" evidence="11">
    <location>
        <begin position="192"/>
        <end position="222"/>
    </location>
</feature>
<evidence type="ECO:0000256" key="6">
    <source>
        <dbReference type="ARBA" id="ARBA00022912"/>
    </source>
</evidence>
<dbReference type="PROSITE" id="PS50054">
    <property type="entry name" value="TYR_PHOSPHATASE_DUAL"/>
    <property type="match status" value="1"/>
</dbReference>
<dbReference type="GO" id="GO:0005737">
    <property type="term" value="C:cytoplasm"/>
    <property type="evidence" value="ECO:0000318"/>
    <property type="project" value="GO_Central"/>
</dbReference>
<gene>
    <name evidence="14" type="ORF">MARPO_0001s0178</name>
</gene>
<dbReference type="SUPFAM" id="SSF52799">
    <property type="entry name" value="(Phosphotyrosine protein) phosphatases II"/>
    <property type="match status" value="1"/>
</dbReference>
<evidence type="ECO:0000256" key="3">
    <source>
        <dbReference type="ARBA" id="ARBA00008601"/>
    </source>
</evidence>